<dbReference type="InterPro" id="IPR016024">
    <property type="entry name" value="ARM-type_fold"/>
</dbReference>
<dbReference type="PANTHER" id="PTHR41291:SF1">
    <property type="entry name" value="DNA ALKYLATION REPAIR PROTEIN"/>
    <property type="match status" value="1"/>
</dbReference>
<dbReference type="SUPFAM" id="SSF48371">
    <property type="entry name" value="ARM repeat"/>
    <property type="match status" value="1"/>
</dbReference>
<accession>A0A7X4KPQ8</accession>
<gene>
    <name evidence="1" type="ORF">GTP77_24245</name>
</gene>
<name>A0A7X4KPQ8_9BURK</name>
<evidence type="ECO:0000313" key="1">
    <source>
        <dbReference type="EMBL" id="MYN10437.1"/>
    </source>
</evidence>
<dbReference type="Pfam" id="PF08713">
    <property type="entry name" value="DNA_alkylation"/>
    <property type="match status" value="1"/>
</dbReference>
<organism evidence="1 2">
    <name type="scientific">Pseudoduganella aquatica</name>
    <dbReference type="NCBI Taxonomy" id="2660641"/>
    <lineage>
        <taxon>Bacteria</taxon>
        <taxon>Pseudomonadati</taxon>
        <taxon>Pseudomonadota</taxon>
        <taxon>Betaproteobacteria</taxon>
        <taxon>Burkholderiales</taxon>
        <taxon>Oxalobacteraceae</taxon>
        <taxon>Telluria group</taxon>
        <taxon>Pseudoduganella</taxon>
    </lineage>
</organism>
<dbReference type="EMBL" id="WWCU01000038">
    <property type="protein sequence ID" value="MYN10437.1"/>
    <property type="molecule type" value="Genomic_DNA"/>
</dbReference>
<dbReference type="AlphaFoldDB" id="A0A7X4KPQ8"/>
<dbReference type="RefSeq" id="WP_161074729.1">
    <property type="nucleotide sequence ID" value="NZ_CP086370.1"/>
</dbReference>
<comment type="caution">
    <text evidence="1">The sequence shown here is derived from an EMBL/GenBank/DDBJ whole genome shotgun (WGS) entry which is preliminary data.</text>
</comment>
<protein>
    <submittedName>
        <fullName evidence="1">DNA alkylation repair protein</fullName>
    </submittedName>
</protein>
<dbReference type="PANTHER" id="PTHR41291">
    <property type="entry name" value="DNA ALKYLATION REPAIR PROTEIN"/>
    <property type="match status" value="1"/>
</dbReference>
<keyword evidence="2" id="KW-1185">Reference proteome</keyword>
<proteinExistence type="predicted"/>
<dbReference type="InterPro" id="IPR014825">
    <property type="entry name" value="DNA_alkylation"/>
</dbReference>
<sequence length="235" mass="26115">MTADEIIEQLRPLGRDSYKNVMFKHGVPEPLLGVKIEDLKVFQKKIKKDYQLALELYDSGIYDARYLAGLIADDRAMSRADLQHWADTSSCLATSEYTVAWVASESLHGRELALAWIDSGEEKIATAGWATLSGLVAITDDGKLDLEELRYLLLRVQETIHRQPNRVRYVMNGFVIAVGCYVAPLTALAEQVGRALGAVTVDMGDTACKVPPAVDYIDKVRQRGTLGKKRKTIKC</sequence>
<dbReference type="Proteomes" id="UP000450676">
    <property type="component" value="Unassembled WGS sequence"/>
</dbReference>
<dbReference type="Gene3D" id="1.25.10.90">
    <property type="match status" value="1"/>
</dbReference>
<evidence type="ECO:0000313" key="2">
    <source>
        <dbReference type="Proteomes" id="UP000450676"/>
    </source>
</evidence>
<reference evidence="1 2" key="1">
    <citation type="submission" date="2019-12" db="EMBL/GenBank/DDBJ databases">
        <title>Novel species isolated from a subtropical stream in China.</title>
        <authorList>
            <person name="Lu H."/>
        </authorList>
    </citation>
    <scope>NUCLEOTIDE SEQUENCE [LARGE SCALE GENOMIC DNA]</scope>
    <source>
        <strain evidence="1 2">FT127W</strain>
    </source>
</reference>